<name>A0A816SDX4_9BILA</name>
<organism evidence="1 3">
    <name type="scientific">Rotaria magnacalcarata</name>
    <dbReference type="NCBI Taxonomy" id="392030"/>
    <lineage>
        <taxon>Eukaryota</taxon>
        <taxon>Metazoa</taxon>
        <taxon>Spiralia</taxon>
        <taxon>Gnathifera</taxon>
        <taxon>Rotifera</taxon>
        <taxon>Eurotatoria</taxon>
        <taxon>Bdelloidea</taxon>
        <taxon>Philodinida</taxon>
        <taxon>Philodinidae</taxon>
        <taxon>Rotaria</taxon>
    </lineage>
</organism>
<keyword evidence="4" id="KW-1185">Reference proteome</keyword>
<protein>
    <submittedName>
        <fullName evidence="1">Uncharacterized protein</fullName>
    </submittedName>
</protein>
<accession>A0A816SDX4</accession>
<dbReference type="EMBL" id="CAJOBG010060731">
    <property type="protein sequence ID" value="CAF4548451.1"/>
    <property type="molecule type" value="Genomic_DNA"/>
</dbReference>
<evidence type="ECO:0000313" key="1">
    <source>
        <dbReference type="EMBL" id="CAF2084503.1"/>
    </source>
</evidence>
<evidence type="ECO:0000313" key="3">
    <source>
        <dbReference type="Proteomes" id="UP000663856"/>
    </source>
</evidence>
<dbReference type="AlphaFoldDB" id="A0A816SDX4"/>
<feature type="non-terminal residue" evidence="1">
    <location>
        <position position="27"/>
    </location>
</feature>
<dbReference type="Proteomes" id="UP000663856">
    <property type="component" value="Unassembled WGS sequence"/>
</dbReference>
<dbReference type="EMBL" id="CAJNRF010006762">
    <property type="protein sequence ID" value="CAF2084503.1"/>
    <property type="molecule type" value="Genomic_DNA"/>
</dbReference>
<comment type="caution">
    <text evidence="1">The sequence shown here is derived from an EMBL/GenBank/DDBJ whole genome shotgun (WGS) entry which is preliminary data.</text>
</comment>
<evidence type="ECO:0000313" key="4">
    <source>
        <dbReference type="Proteomes" id="UP000663866"/>
    </source>
</evidence>
<sequence>MKLYGEPDEIHHDPPNILIELFDKDQY</sequence>
<proteinExistence type="predicted"/>
<evidence type="ECO:0000313" key="2">
    <source>
        <dbReference type="EMBL" id="CAF4548451.1"/>
    </source>
</evidence>
<gene>
    <name evidence="2" type="ORF">OVN521_LOCUS43100</name>
    <name evidence="1" type="ORF">WKI299_LOCUS16855</name>
</gene>
<reference evidence="1" key="1">
    <citation type="submission" date="2021-02" db="EMBL/GenBank/DDBJ databases">
        <authorList>
            <person name="Nowell W R."/>
        </authorList>
    </citation>
    <scope>NUCLEOTIDE SEQUENCE</scope>
</reference>
<dbReference type="Proteomes" id="UP000663866">
    <property type="component" value="Unassembled WGS sequence"/>
</dbReference>